<sequence>MKRKHLDKETEFLERQLLSEKPWYLKGEVAARGRGDNTVLEEHLEVNRALAEAQEDPLKEGIRRDITELIANLDALSNLHFTPRLVRFELFFSKSGTTINISKRIVSVVHNSLFDDLSQEAVPQ</sequence>
<evidence type="ECO:0000256" key="3">
    <source>
        <dbReference type="ARBA" id="ARBA00022552"/>
    </source>
</evidence>
<keyword evidence="2" id="KW-0690">Ribosome biogenesis</keyword>
<organism evidence="7 8">
    <name type="scientific">Protopolystoma xenopodis</name>
    <dbReference type="NCBI Taxonomy" id="117903"/>
    <lineage>
        <taxon>Eukaryota</taxon>
        <taxon>Metazoa</taxon>
        <taxon>Spiralia</taxon>
        <taxon>Lophotrochozoa</taxon>
        <taxon>Platyhelminthes</taxon>
        <taxon>Monogenea</taxon>
        <taxon>Polyopisthocotylea</taxon>
        <taxon>Polystomatidea</taxon>
        <taxon>Polystomatidae</taxon>
        <taxon>Protopolystoma</taxon>
    </lineage>
</organism>
<keyword evidence="4" id="KW-0539">Nucleus</keyword>
<accession>A0A448XNJ0</accession>
<keyword evidence="8" id="KW-1185">Reference proteome</keyword>
<evidence type="ECO:0000256" key="4">
    <source>
        <dbReference type="ARBA" id="ARBA00023242"/>
    </source>
</evidence>
<evidence type="ECO:0000256" key="2">
    <source>
        <dbReference type="ARBA" id="ARBA00022517"/>
    </source>
</evidence>
<dbReference type="GO" id="GO:0006364">
    <property type="term" value="P:rRNA processing"/>
    <property type="evidence" value="ECO:0007669"/>
    <property type="project" value="UniProtKB-KW"/>
</dbReference>
<comment type="similarity">
    <text evidence="6">Belongs to the MPP10 family.</text>
</comment>
<name>A0A448XNJ0_9PLAT</name>
<evidence type="ECO:0000256" key="1">
    <source>
        <dbReference type="ARBA" id="ARBA00004604"/>
    </source>
</evidence>
<dbReference type="GO" id="GO:0005732">
    <property type="term" value="C:sno(s)RNA-containing ribonucleoprotein complex"/>
    <property type="evidence" value="ECO:0007669"/>
    <property type="project" value="InterPro"/>
</dbReference>
<protein>
    <submittedName>
        <fullName evidence="7">Uncharacterized protein</fullName>
    </submittedName>
</protein>
<dbReference type="GO" id="GO:0034457">
    <property type="term" value="C:Mpp10 complex"/>
    <property type="evidence" value="ECO:0007669"/>
    <property type="project" value="InterPro"/>
</dbReference>
<proteinExistence type="inferred from homology"/>
<reference evidence="7" key="1">
    <citation type="submission" date="2018-11" db="EMBL/GenBank/DDBJ databases">
        <authorList>
            <consortium name="Pathogen Informatics"/>
        </authorList>
    </citation>
    <scope>NUCLEOTIDE SEQUENCE</scope>
</reference>
<dbReference type="PANTHER" id="PTHR17039">
    <property type="entry name" value="U3 SMALL NUCLEOLAR RIBONUCLEOPROTEIN PROTEIN MPP10"/>
    <property type="match status" value="1"/>
</dbReference>
<dbReference type="AlphaFoldDB" id="A0A448XNJ0"/>
<comment type="caution">
    <text evidence="7">The sequence shown here is derived from an EMBL/GenBank/DDBJ whole genome shotgun (WGS) entry which is preliminary data.</text>
</comment>
<evidence type="ECO:0000256" key="6">
    <source>
        <dbReference type="ARBA" id="ARBA00029455"/>
    </source>
</evidence>
<dbReference type="Pfam" id="PF04006">
    <property type="entry name" value="Mpp10"/>
    <property type="match status" value="1"/>
</dbReference>
<evidence type="ECO:0000313" key="7">
    <source>
        <dbReference type="EMBL" id="VEL40897.1"/>
    </source>
</evidence>
<gene>
    <name evidence="7" type="ORF">PXEA_LOCUS34337</name>
</gene>
<comment type="subcellular location">
    <subcellularLocation>
        <location evidence="1">Nucleus</location>
        <location evidence="1">Nucleolus</location>
    </subcellularLocation>
</comment>
<dbReference type="PANTHER" id="PTHR17039:SF0">
    <property type="entry name" value="U3 SMALL NUCLEOLAR RIBONUCLEOPROTEIN PROTEIN MPP10"/>
    <property type="match status" value="1"/>
</dbReference>
<evidence type="ECO:0000256" key="5">
    <source>
        <dbReference type="ARBA" id="ARBA00023274"/>
    </source>
</evidence>
<keyword evidence="3" id="KW-0698">rRNA processing</keyword>
<dbReference type="Proteomes" id="UP000784294">
    <property type="component" value="Unassembled WGS sequence"/>
</dbReference>
<evidence type="ECO:0000313" key="8">
    <source>
        <dbReference type="Proteomes" id="UP000784294"/>
    </source>
</evidence>
<dbReference type="GO" id="GO:0032040">
    <property type="term" value="C:small-subunit processome"/>
    <property type="evidence" value="ECO:0007669"/>
    <property type="project" value="TreeGrafter"/>
</dbReference>
<dbReference type="InterPro" id="IPR012173">
    <property type="entry name" value="Mpp10"/>
</dbReference>
<dbReference type="EMBL" id="CAAALY010266929">
    <property type="protein sequence ID" value="VEL40897.1"/>
    <property type="molecule type" value="Genomic_DNA"/>
</dbReference>
<keyword evidence="5" id="KW-0687">Ribonucleoprotein</keyword>
<dbReference type="OrthoDB" id="445326at2759"/>